<gene>
    <name evidence="1" type="ORF">ACH5RR_026157</name>
</gene>
<accession>A0ABD2Z1Q9</accession>
<reference evidence="1 2" key="1">
    <citation type="submission" date="2024-11" db="EMBL/GenBank/DDBJ databases">
        <title>A near-complete genome assembly of Cinchona calisaya.</title>
        <authorList>
            <person name="Lian D.C."/>
            <person name="Zhao X.W."/>
            <person name="Wei L."/>
        </authorList>
    </citation>
    <scope>NUCLEOTIDE SEQUENCE [LARGE SCALE GENOMIC DNA]</scope>
    <source>
        <tissue evidence="1">Nenye</tissue>
    </source>
</reference>
<evidence type="ECO:0000313" key="2">
    <source>
        <dbReference type="Proteomes" id="UP001630127"/>
    </source>
</evidence>
<organism evidence="1 2">
    <name type="scientific">Cinchona calisaya</name>
    <dbReference type="NCBI Taxonomy" id="153742"/>
    <lineage>
        <taxon>Eukaryota</taxon>
        <taxon>Viridiplantae</taxon>
        <taxon>Streptophyta</taxon>
        <taxon>Embryophyta</taxon>
        <taxon>Tracheophyta</taxon>
        <taxon>Spermatophyta</taxon>
        <taxon>Magnoliopsida</taxon>
        <taxon>eudicotyledons</taxon>
        <taxon>Gunneridae</taxon>
        <taxon>Pentapetalae</taxon>
        <taxon>asterids</taxon>
        <taxon>lamiids</taxon>
        <taxon>Gentianales</taxon>
        <taxon>Rubiaceae</taxon>
        <taxon>Cinchonoideae</taxon>
        <taxon>Cinchoneae</taxon>
        <taxon>Cinchona</taxon>
    </lineage>
</organism>
<protein>
    <submittedName>
        <fullName evidence="1">Uncharacterized protein</fullName>
    </submittedName>
</protein>
<sequence length="62" mass="6685">VDAVARPMVSRSALLVEFHYFLANMPSLEGELANLGSNALVGNGTKCKKKKQYSLTSTIVSQ</sequence>
<dbReference type="EMBL" id="JBJUIK010000011">
    <property type="protein sequence ID" value="KAL3513440.1"/>
    <property type="molecule type" value="Genomic_DNA"/>
</dbReference>
<feature type="non-terminal residue" evidence="1">
    <location>
        <position position="1"/>
    </location>
</feature>
<evidence type="ECO:0000313" key="1">
    <source>
        <dbReference type="EMBL" id="KAL3513440.1"/>
    </source>
</evidence>
<dbReference type="Proteomes" id="UP001630127">
    <property type="component" value="Unassembled WGS sequence"/>
</dbReference>
<proteinExistence type="predicted"/>
<dbReference type="AlphaFoldDB" id="A0ABD2Z1Q9"/>
<keyword evidence="2" id="KW-1185">Reference proteome</keyword>
<comment type="caution">
    <text evidence="1">The sequence shown here is derived from an EMBL/GenBank/DDBJ whole genome shotgun (WGS) entry which is preliminary data.</text>
</comment>
<name>A0ABD2Z1Q9_9GENT</name>